<sequence length="47" mass="5226">MPELEQPQSVPPSGFYGTELNDPAIITLRQGDFLTFPRAIPVLSLRL</sequence>
<dbReference type="Proteomes" id="UP000035540">
    <property type="component" value="Chromosome"/>
</dbReference>
<dbReference type="PATRIC" id="fig|136857.5.peg.2362"/>
<gene>
    <name evidence="1" type="ORF">CTEST_11960</name>
</gene>
<dbReference type="STRING" id="136857.CTEST_11960"/>
<dbReference type="AlphaFoldDB" id="A0A0G3H8Y0"/>
<accession>A0A0G3H8Y0</accession>
<protein>
    <submittedName>
        <fullName evidence="1">Uncharacterized protein</fullName>
    </submittedName>
</protein>
<dbReference type="EMBL" id="CP011545">
    <property type="protein sequence ID" value="AKK09799.1"/>
    <property type="molecule type" value="Genomic_DNA"/>
</dbReference>
<dbReference type="KEGG" id="cted:CTEST_11960"/>
<evidence type="ECO:0000313" key="2">
    <source>
        <dbReference type="Proteomes" id="UP000035540"/>
    </source>
</evidence>
<proteinExistence type="predicted"/>
<reference evidence="1 2" key="1">
    <citation type="journal article" date="2015" name="Genome Announc.">
        <title>Complete Genome Sequence of the Type Strain Corynebacterium testudinoris DSM 44614, Recovered from Necrotic Lesions in the Mouth of a Tortoise.</title>
        <authorList>
            <person name="Ruckert C."/>
            <person name="Kriete M."/>
            <person name="Jaenicke S."/>
            <person name="Winkler A."/>
            <person name="Tauch A."/>
        </authorList>
    </citation>
    <scope>NUCLEOTIDE SEQUENCE [LARGE SCALE GENOMIC DNA]</scope>
    <source>
        <strain evidence="1 2">DSM 44614</strain>
    </source>
</reference>
<name>A0A0G3H8Y0_9CORY</name>
<organism evidence="1 2">
    <name type="scientific">Corynebacterium testudinoris</name>
    <dbReference type="NCBI Taxonomy" id="136857"/>
    <lineage>
        <taxon>Bacteria</taxon>
        <taxon>Bacillati</taxon>
        <taxon>Actinomycetota</taxon>
        <taxon>Actinomycetes</taxon>
        <taxon>Mycobacteriales</taxon>
        <taxon>Corynebacteriaceae</taxon>
        <taxon>Corynebacterium</taxon>
    </lineage>
</organism>
<evidence type="ECO:0000313" key="1">
    <source>
        <dbReference type="EMBL" id="AKK09799.1"/>
    </source>
</evidence>
<reference evidence="2" key="2">
    <citation type="submission" date="2015-05" db="EMBL/GenBank/DDBJ databases">
        <title>Complete genome sequence of Corynebacterium testudinoris DSM 44614, recovered from necrotic lesions in the mouth of a tortoise.</title>
        <authorList>
            <person name="Ruckert C."/>
            <person name="Albersmeier A."/>
            <person name="Winkler A."/>
            <person name="Tauch A."/>
        </authorList>
    </citation>
    <scope>NUCLEOTIDE SEQUENCE [LARGE SCALE GENOMIC DNA]</scope>
    <source>
        <strain evidence="2">DSM 44614</strain>
    </source>
</reference>
<keyword evidence="2" id="KW-1185">Reference proteome</keyword>